<dbReference type="AlphaFoldDB" id="A0A0F9C0B1"/>
<dbReference type="SUPFAM" id="SSF53756">
    <property type="entry name" value="UDP-Glycosyltransferase/glycogen phosphorylase"/>
    <property type="match status" value="1"/>
</dbReference>
<evidence type="ECO:0000259" key="1">
    <source>
        <dbReference type="Pfam" id="PF02350"/>
    </source>
</evidence>
<proteinExistence type="predicted"/>
<dbReference type="EMBL" id="LAZR01038408">
    <property type="protein sequence ID" value="KKL19642.1"/>
    <property type="molecule type" value="Genomic_DNA"/>
</dbReference>
<sequence length="336" mass="37830">VDTGQHYDKELYDDIYSSLKFEKPNINLEVGSSSHAIQTATMMMKIEKILLCKEFDVVIVIGDTNTTLAGALTASKMNIPVCHLEAGLRTNDLAMPEELNRIIADNVSDILFVPTTHALRTLLGESFADERLEMLGDTSYDTILHAHDLYDPTLDLIAQDIPQKYFLATIHRPRNTDAIESLKKILFLFNTLCEPVILPLHPRTRQAMVQFGLNDKEYPNIQFIQPVDYMQMFSLMKGCLAILTDSGGIQKEAYMHKKQCFTLFPSTSWVETLLSGANILVDITNDNSIKTVLNTGIELSEGKSLDEKIFQQKLFGDGQATDKIIECIEKRYGETK</sequence>
<dbReference type="PANTHER" id="PTHR43174:SF1">
    <property type="entry name" value="UDP-N-ACETYLGLUCOSAMINE 2-EPIMERASE"/>
    <property type="match status" value="1"/>
</dbReference>
<organism evidence="2">
    <name type="scientific">marine sediment metagenome</name>
    <dbReference type="NCBI Taxonomy" id="412755"/>
    <lineage>
        <taxon>unclassified sequences</taxon>
        <taxon>metagenomes</taxon>
        <taxon>ecological metagenomes</taxon>
    </lineage>
</organism>
<accession>A0A0F9C0B1</accession>
<dbReference type="PANTHER" id="PTHR43174">
    <property type="entry name" value="UDP-N-ACETYLGLUCOSAMINE 2-EPIMERASE"/>
    <property type="match status" value="1"/>
</dbReference>
<reference evidence="2" key="1">
    <citation type="journal article" date="2015" name="Nature">
        <title>Complex archaea that bridge the gap between prokaryotes and eukaryotes.</title>
        <authorList>
            <person name="Spang A."/>
            <person name="Saw J.H."/>
            <person name="Jorgensen S.L."/>
            <person name="Zaremba-Niedzwiedzka K."/>
            <person name="Martijn J."/>
            <person name="Lind A.E."/>
            <person name="van Eijk R."/>
            <person name="Schleper C."/>
            <person name="Guy L."/>
            <person name="Ettema T.J."/>
        </authorList>
    </citation>
    <scope>NUCLEOTIDE SEQUENCE</scope>
</reference>
<comment type="caution">
    <text evidence="2">The sequence shown here is derived from an EMBL/GenBank/DDBJ whole genome shotgun (WGS) entry which is preliminary data.</text>
</comment>
<dbReference type="CDD" id="cd03786">
    <property type="entry name" value="GTB_UDP-GlcNAc_2-Epimerase"/>
    <property type="match status" value="1"/>
</dbReference>
<feature type="domain" description="UDP-N-acetylglucosamine 2-epimerase" evidence="1">
    <location>
        <begin position="1"/>
        <end position="329"/>
    </location>
</feature>
<gene>
    <name evidence="2" type="ORF">LCGC14_2463410</name>
</gene>
<evidence type="ECO:0000313" key="2">
    <source>
        <dbReference type="EMBL" id="KKL19642.1"/>
    </source>
</evidence>
<dbReference type="InterPro" id="IPR029767">
    <property type="entry name" value="WecB-like"/>
</dbReference>
<protein>
    <recommendedName>
        <fullName evidence="1">UDP-N-acetylglucosamine 2-epimerase domain-containing protein</fullName>
    </recommendedName>
</protein>
<name>A0A0F9C0B1_9ZZZZ</name>
<dbReference type="Pfam" id="PF02350">
    <property type="entry name" value="Epimerase_2"/>
    <property type="match status" value="1"/>
</dbReference>
<dbReference type="Gene3D" id="3.40.50.2000">
    <property type="entry name" value="Glycogen Phosphorylase B"/>
    <property type="match status" value="2"/>
</dbReference>
<feature type="non-terminal residue" evidence="2">
    <location>
        <position position="1"/>
    </location>
</feature>
<dbReference type="InterPro" id="IPR003331">
    <property type="entry name" value="UDP_GlcNAc_Epimerase_2_dom"/>
</dbReference>
<dbReference type="NCBIfam" id="TIGR00236">
    <property type="entry name" value="wecB"/>
    <property type="match status" value="1"/>
</dbReference>